<proteinExistence type="predicted"/>
<gene>
    <name evidence="1" type="ORF">FE810_05380</name>
</gene>
<name>A0A5R9ILJ8_9GAMM</name>
<reference evidence="1 2" key="1">
    <citation type="submission" date="2019-05" db="EMBL/GenBank/DDBJ databases">
        <title>Genome sequences of Thalassotalea litorea 1K03283.</title>
        <authorList>
            <person name="Zhang D."/>
        </authorList>
    </citation>
    <scope>NUCLEOTIDE SEQUENCE [LARGE SCALE GENOMIC DNA]</scope>
    <source>
        <strain evidence="1 2">MCCC 1K03283</strain>
    </source>
</reference>
<dbReference type="OrthoDB" id="114026at2"/>
<dbReference type="AlphaFoldDB" id="A0A5R9ILJ8"/>
<dbReference type="PIRSF" id="PIRSF011444">
    <property type="entry name" value="DUF1287"/>
    <property type="match status" value="1"/>
</dbReference>
<dbReference type="RefSeq" id="WP_138319028.1">
    <property type="nucleotide sequence ID" value="NZ_VCBC01000005.1"/>
</dbReference>
<sequence length="199" mass="22243">MNRFLATVFFLVSQNTYAGDFANDLVSAAIDRTKQDITYDGSYFSIAYPNGDVPQNIGVCTDVVIRSYRSLGTDLQVLVHEDMSKNFSAYPSKRIWGLSRTDKNIDHRRVPNLQAFLTRNGSVLPITNDSKDYAPGDIVTWMLPGNLPHIGIVTDKISKITGNPLIVHNIGSGPSLDDMLFSYQITGHYRYVPNKYGNF</sequence>
<dbReference type="Proteomes" id="UP000307790">
    <property type="component" value="Unassembled WGS sequence"/>
</dbReference>
<dbReference type="InterPro" id="IPR009706">
    <property type="entry name" value="DUF1287"/>
</dbReference>
<protein>
    <submittedName>
        <fullName evidence="1">DUF1287 domain-containing protein</fullName>
    </submittedName>
</protein>
<accession>A0A5R9ILJ8</accession>
<evidence type="ECO:0000313" key="1">
    <source>
        <dbReference type="EMBL" id="TLU66152.1"/>
    </source>
</evidence>
<dbReference type="Pfam" id="PF06940">
    <property type="entry name" value="DUF1287"/>
    <property type="match status" value="1"/>
</dbReference>
<comment type="caution">
    <text evidence="1">The sequence shown here is derived from an EMBL/GenBank/DDBJ whole genome shotgun (WGS) entry which is preliminary data.</text>
</comment>
<evidence type="ECO:0000313" key="2">
    <source>
        <dbReference type="Proteomes" id="UP000307790"/>
    </source>
</evidence>
<organism evidence="1 2">
    <name type="scientific">Thalassotalea litorea</name>
    <dbReference type="NCBI Taxonomy" id="2020715"/>
    <lineage>
        <taxon>Bacteria</taxon>
        <taxon>Pseudomonadati</taxon>
        <taxon>Pseudomonadota</taxon>
        <taxon>Gammaproteobacteria</taxon>
        <taxon>Alteromonadales</taxon>
        <taxon>Colwelliaceae</taxon>
        <taxon>Thalassotalea</taxon>
    </lineage>
</organism>
<keyword evidence="2" id="KW-1185">Reference proteome</keyword>
<dbReference type="EMBL" id="VCBC01000005">
    <property type="protein sequence ID" value="TLU66152.1"/>
    <property type="molecule type" value="Genomic_DNA"/>
</dbReference>